<dbReference type="STRING" id="29571.SAMN05878437_0383"/>
<evidence type="ECO:0000313" key="1">
    <source>
        <dbReference type="EMBL" id="SHL94245.1"/>
    </source>
</evidence>
<keyword evidence="2" id="KW-1185">Reference proteome</keyword>
<dbReference type="GO" id="GO:0003677">
    <property type="term" value="F:DNA binding"/>
    <property type="evidence" value="ECO:0007669"/>
    <property type="project" value="UniProtKB-KW"/>
</dbReference>
<dbReference type="AlphaFoldDB" id="A0A1M7EQY4"/>
<protein>
    <submittedName>
        <fullName evidence="1">DNA-binding transcriptional regulator, MarR family</fullName>
    </submittedName>
</protein>
<dbReference type="InterPro" id="IPR036388">
    <property type="entry name" value="WH-like_DNA-bd_sf"/>
</dbReference>
<accession>A0A1M7EQY4</accession>
<dbReference type="OrthoDB" id="8094158at2"/>
<dbReference type="InterPro" id="IPR036390">
    <property type="entry name" value="WH_DNA-bd_sf"/>
</dbReference>
<sequence length="119" mass="13506">MEHQLSSLPLSERVSIQRVLDVMVEFSKLQFDLPLKTVSLFAYVAASPGISMNELRKQTNTKQSTCSRSIAVLSEWQEHEKPGFGLIWTEEDPGERRRKLVHLTDKGEELAATLSDILH</sequence>
<proteinExistence type="predicted"/>
<organism evidence="1 2">
    <name type="scientific">Vreelandella subglaciescola</name>
    <dbReference type="NCBI Taxonomy" id="29571"/>
    <lineage>
        <taxon>Bacteria</taxon>
        <taxon>Pseudomonadati</taxon>
        <taxon>Pseudomonadota</taxon>
        <taxon>Gammaproteobacteria</taxon>
        <taxon>Oceanospirillales</taxon>
        <taxon>Halomonadaceae</taxon>
        <taxon>Vreelandella</taxon>
    </lineage>
</organism>
<dbReference type="Gene3D" id="1.10.10.10">
    <property type="entry name" value="Winged helix-like DNA-binding domain superfamily/Winged helix DNA-binding domain"/>
    <property type="match status" value="1"/>
</dbReference>
<keyword evidence="1" id="KW-0238">DNA-binding</keyword>
<dbReference type="SUPFAM" id="SSF46785">
    <property type="entry name" value="Winged helix' DNA-binding domain"/>
    <property type="match status" value="1"/>
</dbReference>
<name>A0A1M7EQY4_9GAMM</name>
<evidence type="ECO:0000313" key="2">
    <source>
        <dbReference type="Proteomes" id="UP000190911"/>
    </source>
</evidence>
<reference evidence="1 2" key="1">
    <citation type="submission" date="2016-11" db="EMBL/GenBank/DDBJ databases">
        <authorList>
            <person name="Jaros S."/>
            <person name="Januszkiewicz K."/>
            <person name="Wedrychowicz H."/>
        </authorList>
    </citation>
    <scope>NUCLEOTIDE SEQUENCE [LARGE SCALE GENOMIC DNA]</scope>
    <source>
        <strain evidence="1 2">ACAM 12</strain>
    </source>
</reference>
<dbReference type="Proteomes" id="UP000190911">
    <property type="component" value="Chromosome I"/>
</dbReference>
<gene>
    <name evidence="1" type="ORF">SAMN05878437_0383</name>
</gene>
<dbReference type="InParanoid" id="A0A1M7EQY4"/>
<dbReference type="RefSeq" id="WP_079550842.1">
    <property type="nucleotide sequence ID" value="NZ_LT670847.1"/>
</dbReference>
<dbReference type="EMBL" id="LT670847">
    <property type="protein sequence ID" value="SHL94245.1"/>
    <property type="molecule type" value="Genomic_DNA"/>
</dbReference>